<dbReference type="GO" id="GO:0045202">
    <property type="term" value="C:synapse"/>
    <property type="evidence" value="ECO:0007669"/>
    <property type="project" value="TreeGrafter"/>
</dbReference>
<name>A0A3B3QTX6_9TELE</name>
<comment type="similarity">
    <text evidence="10">Belongs to the G-protein coupled receptor 1 family.</text>
</comment>
<keyword evidence="5 10" id="KW-0297">G-protein coupled receptor</keyword>
<dbReference type="PANTHER" id="PTHR24246:SF52">
    <property type="entry name" value="ADENOSINE RECEPTOR A1-LIKE"/>
    <property type="match status" value="1"/>
</dbReference>
<evidence type="ECO:0000256" key="9">
    <source>
        <dbReference type="ARBA" id="ARBA00023224"/>
    </source>
</evidence>
<dbReference type="GO" id="GO:0001609">
    <property type="term" value="F:G protein-coupled adenosine receptor activity"/>
    <property type="evidence" value="ECO:0007669"/>
    <property type="project" value="TreeGrafter"/>
</dbReference>
<evidence type="ECO:0000256" key="3">
    <source>
        <dbReference type="ARBA" id="ARBA00022692"/>
    </source>
</evidence>
<keyword evidence="2" id="KW-1003">Cell membrane</keyword>
<sequence>MNMTWTKKMVLIAVSCCLGNALVIWAVWVSMPRQEPTSCFVLSLAMADFLVGAVSVPMSLFVDGHLHTSFQGCLAACCMVMALPYSSVLALLAIASDRFLRVCIPYR</sequence>
<dbReference type="InterPro" id="IPR017452">
    <property type="entry name" value="GPCR_Rhodpsn_7TM"/>
</dbReference>
<evidence type="ECO:0000259" key="12">
    <source>
        <dbReference type="PROSITE" id="PS50262"/>
    </source>
</evidence>
<proteinExistence type="inferred from homology"/>
<dbReference type="PANTHER" id="PTHR24246">
    <property type="entry name" value="OLFACTORY RECEPTOR AND ADENOSINE RECEPTOR"/>
    <property type="match status" value="1"/>
</dbReference>
<dbReference type="GO" id="GO:0030425">
    <property type="term" value="C:dendrite"/>
    <property type="evidence" value="ECO:0007669"/>
    <property type="project" value="TreeGrafter"/>
</dbReference>
<evidence type="ECO:0000256" key="5">
    <source>
        <dbReference type="ARBA" id="ARBA00023040"/>
    </source>
</evidence>
<evidence type="ECO:0000256" key="2">
    <source>
        <dbReference type="ARBA" id="ARBA00022475"/>
    </source>
</evidence>
<feature type="transmembrane region" description="Helical" evidence="11">
    <location>
        <begin position="40"/>
        <end position="62"/>
    </location>
</feature>
<evidence type="ECO:0000256" key="10">
    <source>
        <dbReference type="RuleBase" id="RU000688"/>
    </source>
</evidence>
<feature type="transmembrane region" description="Helical" evidence="11">
    <location>
        <begin position="9"/>
        <end position="28"/>
    </location>
</feature>
<dbReference type="InterPro" id="IPR000276">
    <property type="entry name" value="GPCR_Rhodpsn"/>
</dbReference>
<keyword evidence="3 10" id="KW-0812">Transmembrane</keyword>
<keyword evidence="14" id="KW-1185">Reference proteome</keyword>
<evidence type="ECO:0000256" key="6">
    <source>
        <dbReference type="ARBA" id="ARBA00023136"/>
    </source>
</evidence>
<evidence type="ECO:0000256" key="7">
    <source>
        <dbReference type="ARBA" id="ARBA00023170"/>
    </source>
</evidence>
<dbReference type="GO" id="GO:0005886">
    <property type="term" value="C:plasma membrane"/>
    <property type="evidence" value="ECO:0007669"/>
    <property type="project" value="UniProtKB-SubCell"/>
</dbReference>
<dbReference type="SUPFAM" id="SSF81321">
    <property type="entry name" value="Family A G protein-coupled receptor-like"/>
    <property type="match status" value="1"/>
</dbReference>
<keyword evidence="9 10" id="KW-0807">Transducer</keyword>
<feature type="transmembrane region" description="Helical" evidence="11">
    <location>
        <begin position="74"/>
        <end position="95"/>
    </location>
</feature>
<dbReference type="PROSITE" id="PS00237">
    <property type="entry name" value="G_PROTEIN_RECEP_F1_1"/>
    <property type="match status" value="1"/>
</dbReference>
<accession>A0A3B3QTX6</accession>
<evidence type="ECO:0000256" key="8">
    <source>
        <dbReference type="ARBA" id="ARBA00023180"/>
    </source>
</evidence>
<evidence type="ECO:0000313" key="14">
    <source>
        <dbReference type="Proteomes" id="UP000261540"/>
    </source>
</evidence>
<comment type="subcellular location">
    <subcellularLocation>
        <location evidence="1">Cell membrane</location>
        <topology evidence="1">Multi-pass membrane protein</topology>
    </subcellularLocation>
</comment>
<protein>
    <recommendedName>
        <fullName evidence="12">G-protein coupled receptors family 1 profile domain-containing protein</fullName>
    </recommendedName>
</protein>
<keyword evidence="7 10" id="KW-0675">Receptor</keyword>
<dbReference type="AlphaFoldDB" id="A0A3B3QTX6"/>
<keyword evidence="8" id="KW-0325">Glycoprotein</keyword>
<evidence type="ECO:0000256" key="11">
    <source>
        <dbReference type="SAM" id="Phobius"/>
    </source>
</evidence>
<evidence type="ECO:0000256" key="4">
    <source>
        <dbReference type="ARBA" id="ARBA00022989"/>
    </source>
</evidence>
<organism evidence="13 14">
    <name type="scientific">Paramormyrops kingsleyae</name>
    <dbReference type="NCBI Taxonomy" id="1676925"/>
    <lineage>
        <taxon>Eukaryota</taxon>
        <taxon>Metazoa</taxon>
        <taxon>Chordata</taxon>
        <taxon>Craniata</taxon>
        <taxon>Vertebrata</taxon>
        <taxon>Euteleostomi</taxon>
        <taxon>Actinopterygii</taxon>
        <taxon>Neopterygii</taxon>
        <taxon>Teleostei</taxon>
        <taxon>Osteoglossocephala</taxon>
        <taxon>Osteoglossomorpha</taxon>
        <taxon>Osteoglossiformes</taxon>
        <taxon>Mormyridae</taxon>
        <taxon>Paramormyrops</taxon>
    </lineage>
</organism>
<dbReference type="GeneTree" id="ENSGT01030000234555"/>
<dbReference type="Gene3D" id="1.20.1070.10">
    <property type="entry name" value="Rhodopsin 7-helix transmembrane proteins"/>
    <property type="match status" value="1"/>
</dbReference>
<dbReference type="Proteomes" id="UP000261540">
    <property type="component" value="Unplaced"/>
</dbReference>
<keyword evidence="4 11" id="KW-1133">Transmembrane helix</keyword>
<keyword evidence="6 11" id="KW-0472">Membrane</keyword>
<dbReference type="PRINTS" id="PR00237">
    <property type="entry name" value="GPCRRHODOPSN"/>
</dbReference>
<evidence type="ECO:0000256" key="1">
    <source>
        <dbReference type="ARBA" id="ARBA00004651"/>
    </source>
</evidence>
<feature type="domain" description="G-protein coupled receptors family 1 profile" evidence="12">
    <location>
        <begin position="19"/>
        <end position="107"/>
    </location>
</feature>
<dbReference type="Pfam" id="PF00001">
    <property type="entry name" value="7tm_1"/>
    <property type="match status" value="1"/>
</dbReference>
<reference evidence="13" key="2">
    <citation type="submission" date="2025-09" db="UniProtKB">
        <authorList>
            <consortium name="Ensembl"/>
        </authorList>
    </citation>
    <scope>IDENTIFICATION</scope>
</reference>
<dbReference type="Ensembl" id="ENSPKIT00000033454.1">
    <property type="protein sequence ID" value="ENSPKIP00000009349.1"/>
    <property type="gene ID" value="ENSPKIG00000024490.1"/>
</dbReference>
<evidence type="ECO:0000313" key="13">
    <source>
        <dbReference type="Ensembl" id="ENSPKIP00000009349.1"/>
    </source>
</evidence>
<dbReference type="PROSITE" id="PS50262">
    <property type="entry name" value="G_PROTEIN_RECEP_F1_2"/>
    <property type="match status" value="1"/>
</dbReference>
<reference evidence="13" key="1">
    <citation type="submission" date="2025-08" db="UniProtKB">
        <authorList>
            <consortium name="Ensembl"/>
        </authorList>
    </citation>
    <scope>IDENTIFICATION</scope>
</reference>